<dbReference type="FunCoup" id="A0A200QZU3">
    <property type="interactions" value="324"/>
</dbReference>
<dbReference type="AlphaFoldDB" id="A0A200QZU3"/>
<dbReference type="GO" id="GO:0009807">
    <property type="term" value="P:lignan biosynthetic process"/>
    <property type="evidence" value="ECO:0007669"/>
    <property type="project" value="UniProtKB-ARBA"/>
</dbReference>
<protein>
    <recommendedName>
        <fullName evidence="3">Secoisolariciresinol dehydrogenase</fullName>
        <ecNumber evidence="2">1.1.1.331</ecNumber>
    </recommendedName>
</protein>
<dbReference type="Proteomes" id="UP000195402">
    <property type="component" value="Unassembled WGS sequence"/>
</dbReference>
<name>A0A200QZU3_MACCD</name>
<dbReference type="InterPro" id="IPR002347">
    <property type="entry name" value="SDR_fam"/>
</dbReference>
<dbReference type="EC" id="1.1.1.331" evidence="2"/>
<dbReference type="PRINTS" id="PR00080">
    <property type="entry name" value="SDRFAMILY"/>
</dbReference>
<dbReference type="PRINTS" id="PR00081">
    <property type="entry name" value="GDHRDH"/>
</dbReference>
<evidence type="ECO:0000313" key="5">
    <source>
        <dbReference type="Proteomes" id="UP000195402"/>
    </source>
</evidence>
<gene>
    <name evidence="4" type="ORF">BVC80_1823g68</name>
</gene>
<comment type="caution">
    <text evidence="4">The sequence shown here is derived from an EMBL/GenBank/DDBJ whole genome shotgun (WGS) entry which is preliminary data.</text>
</comment>
<evidence type="ECO:0000256" key="3">
    <source>
        <dbReference type="ARBA" id="ARBA00071098"/>
    </source>
</evidence>
<proteinExistence type="inferred from homology"/>
<dbReference type="PANTHER" id="PTHR42820">
    <property type="entry name" value="SHORT-CHAIN DEHYDROGENASE REDUCTASE"/>
    <property type="match status" value="1"/>
</dbReference>
<sequence>MSKRRLEGKVAIITGAASGIGEAAARLFVENGAVVVVVDVQDELGEKVVASIGPERACYKHCDVRDEKQVEETVAYALEKYGTLDIVYSNAGIIGSYKGILDLDMASFDNLIAVNVAGGAAVIKHAGRAMVARNIRGSIVCTASTAATRTGLAAHAYTVSKHALLGVVRSASRELGMYGIRVNCVSPLGVATGMSCTIPGIKRFRLDTEFVETQMAAVSNLKGMVLKPKDIAEGAMFLASDESSCINGHNLIVDGGFPETSNIYPIEIAKTIIPLLQWSFNKCISTCSSVLSILVPSYMYSILFDQNKKVPAKAF</sequence>
<evidence type="ECO:0000256" key="2">
    <source>
        <dbReference type="ARBA" id="ARBA00066949"/>
    </source>
</evidence>
<dbReference type="PROSITE" id="PS00061">
    <property type="entry name" value="ADH_SHORT"/>
    <property type="match status" value="1"/>
</dbReference>
<comment type="similarity">
    <text evidence="1">Belongs to the short-chain dehydrogenases/reductases (SDR) family.</text>
</comment>
<evidence type="ECO:0000256" key="1">
    <source>
        <dbReference type="ARBA" id="ARBA00006484"/>
    </source>
</evidence>
<dbReference type="Pfam" id="PF13561">
    <property type="entry name" value="adh_short_C2"/>
    <property type="match status" value="1"/>
</dbReference>
<organism evidence="4 5">
    <name type="scientific">Macleaya cordata</name>
    <name type="common">Five-seeded plume-poppy</name>
    <name type="synonym">Bocconia cordata</name>
    <dbReference type="NCBI Taxonomy" id="56857"/>
    <lineage>
        <taxon>Eukaryota</taxon>
        <taxon>Viridiplantae</taxon>
        <taxon>Streptophyta</taxon>
        <taxon>Embryophyta</taxon>
        <taxon>Tracheophyta</taxon>
        <taxon>Spermatophyta</taxon>
        <taxon>Magnoliopsida</taxon>
        <taxon>Ranunculales</taxon>
        <taxon>Papaveraceae</taxon>
        <taxon>Papaveroideae</taxon>
        <taxon>Macleaya</taxon>
    </lineage>
</organism>
<dbReference type="InterPro" id="IPR036291">
    <property type="entry name" value="NAD(P)-bd_dom_sf"/>
</dbReference>
<dbReference type="STRING" id="56857.A0A200QZU3"/>
<accession>A0A200QZU3</accession>
<dbReference type="InParanoid" id="A0A200QZU3"/>
<dbReference type="Gene3D" id="3.40.50.720">
    <property type="entry name" value="NAD(P)-binding Rossmann-like Domain"/>
    <property type="match status" value="1"/>
</dbReference>
<dbReference type="SUPFAM" id="SSF51735">
    <property type="entry name" value="NAD(P)-binding Rossmann-fold domains"/>
    <property type="match status" value="1"/>
</dbReference>
<reference evidence="4 5" key="1">
    <citation type="journal article" date="2017" name="Mol. Plant">
        <title>The Genome of Medicinal Plant Macleaya cordata Provides New Insights into Benzylisoquinoline Alkaloids Metabolism.</title>
        <authorList>
            <person name="Liu X."/>
            <person name="Liu Y."/>
            <person name="Huang P."/>
            <person name="Ma Y."/>
            <person name="Qing Z."/>
            <person name="Tang Q."/>
            <person name="Cao H."/>
            <person name="Cheng P."/>
            <person name="Zheng Y."/>
            <person name="Yuan Z."/>
            <person name="Zhou Y."/>
            <person name="Liu J."/>
            <person name="Tang Z."/>
            <person name="Zhuo Y."/>
            <person name="Zhang Y."/>
            <person name="Yu L."/>
            <person name="Huang J."/>
            <person name="Yang P."/>
            <person name="Peng Q."/>
            <person name="Zhang J."/>
            <person name="Jiang W."/>
            <person name="Zhang Z."/>
            <person name="Lin K."/>
            <person name="Ro D.K."/>
            <person name="Chen X."/>
            <person name="Xiong X."/>
            <person name="Shang Y."/>
            <person name="Huang S."/>
            <person name="Zeng J."/>
        </authorList>
    </citation>
    <scope>NUCLEOTIDE SEQUENCE [LARGE SCALE GENOMIC DNA]</scope>
    <source>
        <strain evidence="5">cv. BLH2017</strain>
        <tissue evidence="4">Root</tissue>
    </source>
</reference>
<keyword evidence="5" id="KW-1185">Reference proteome</keyword>
<dbReference type="OMA" id="LCMREEL"/>
<dbReference type="FunFam" id="3.40.50.720:FF:000084">
    <property type="entry name" value="Short-chain dehydrogenase reductase"/>
    <property type="match status" value="1"/>
</dbReference>
<dbReference type="EMBL" id="MVGT01000727">
    <property type="protein sequence ID" value="OVA16007.1"/>
    <property type="molecule type" value="Genomic_DNA"/>
</dbReference>
<dbReference type="GO" id="GO:0120529">
    <property type="term" value="F:secoisolariciresinol dehydrogenase activity"/>
    <property type="evidence" value="ECO:0007669"/>
    <property type="project" value="UniProtKB-EC"/>
</dbReference>
<dbReference type="InterPro" id="IPR020904">
    <property type="entry name" value="Sc_DH/Rdtase_CS"/>
</dbReference>
<dbReference type="OrthoDB" id="294295at2759"/>
<evidence type="ECO:0000313" key="4">
    <source>
        <dbReference type="EMBL" id="OVA16007.1"/>
    </source>
</evidence>
<dbReference type="PANTHER" id="PTHR42820:SF16">
    <property type="entry name" value="SHORT-CHAIN DEHYDROGENASE REDUCTASE 3B"/>
    <property type="match status" value="1"/>
</dbReference>